<keyword evidence="2" id="KW-1185">Reference proteome</keyword>
<reference evidence="1 2" key="1">
    <citation type="journal article" date="2014" name="Mol. Plant">
        <title>Chromosome Scale Genome Assembly and Transcriptome Profiling of Nannochloropsis gaditana in Nitrogen Depletion.</title>
        <authorList>
            <person name="Corteggiani Carpinelli E."/>
            <person name="Telatin A."/>
            <person name="Vitulo N."/>
            <person name="Forcato C."/>
            <person name="D'Angelo M."/>
            <person name="Schiavon R."/>
            <person name="Vezzi A."/>
            <person name="Giacometti G.M."/>
            <person name="Morosinotto T."/>
            <person name="Valle G."/>
        </authorList>
    </citation>
    <scope>NUCLEOTIDE SEQUENCE [LARGE SCALE GENOMIC DNA]</scope>
    <source>
        <strain evidence="1 2">B-31</strain>
    </source>
</reference>
<dbReference type="AlphaFoldDB" id="W7TP70"/>
<accession>W7TP70</accession>
<dbReference type="EMBL" id="AZIL01002256">
    <property type="protein sequence ID" value="EWM22201.1"/>
    <property type="molecule type" value="Genomic_DNA"/>
</dbReference>
<sequence>MCRNGCSTKKGQQPYHVVPSWMLQYEHFSSHPRGVISPRHVDWRASQIPGILFPTLSHTPGIALVMPTAPGADGLAGKEVCVCMHKASVAKALMPEMQARIHKFAPAADTTKKGSNTAEEMKDACV</sequence>
<protein>
    <submittedName>
        <fullName evidence="1">Uncharacterized protein</fullName>
    </submittedName>
</protein>
<proteinExistence type="predicted"/>
<evidence type="ECO:0000313" key="1">
    <source>
        <dbReference type="EMBL" id="EWM22201.1"/>
    </source>
</evidence>
<gene>
    <name evidence="1" type="ORF">Naga_101605g1</name>
</gene>
<comment type="caution">
    <text evidence="1">The sequence shown here is derived from an EMBL/GenBank/DDBJ whole genome shotgun (WGS) entry which is preliminary data.</text>
</comment>
<dbReference type="Proteomes" id="UP000019335">
    <property type="component" value="Unassembled WGS sequence"/>
</dbReference>
<dbReference type="OrthoDB" id="10356558at2759"/>
<evidence type="ECO:0000313" key="2">
    <source>
        <dbReference type="Proteomes" id="UP000019335"/>
    </source>
</evidence>
<name>W7TP70_9STRA</name>
<organism evidence="1 2">
    <name type="scientific">Nannochloropsis gaditana</name>
    <dbReference type="NCBI Taxonomy" id="72520"/>
    <lineage>
        <taxon>Eukaryota</taxon>
        <taxon>Sar</taxon>
        <taxon>Stramenopiles</taxon>
        <taxon>Ochrophyta</taxon>
        <taxon>Eustigmatophyceae</taxon>
        <taxon>Eustigmatales</taxon>
        <taxon>Monodopsidaceae</taxon>
        <taxon>Nannochloropsis</taxon>
    </lineage>
</organism>